<dbReference type="SUPFAM" id="SSF48371">
    <property type="entry name" value="ARM repeat"/>
    <property type="match status" value="1"/>
</dbReference>
<dbReference type="InterPro" id="IPR016024">
    <property type="entry name" value="ARM-type_fold"/>
</dbReference>
<evidence type="ECO:0008006" key="3">
    <source>
        <dbReference type="Google" id="ProtNLM"/>
    </source>
</evidence>
<protein>
    <recommendedName>
        <fullName evidence="3">ARM repeat superfamily protein</fullName>
    </recommendedName>
</protein>
<dbReference type="AlphaFoldDB" id="A0A8T2U7S2"/>
<evidence type="ECO:0000313" key="2">
    <source>
        <dbReference type="Proteomes" id="UP000825935"/>
    </source>
</evidence>
<comment type="caution">
    <text evidence="1">The sequence shown here is derived from an EMBL/GenBank/DDBJ whole genome shotgun (WGS) entry which is preliminary data.</text>
</comment>
<sequence length="522" mass="56912">MPMDVDTLDISALQADASMFFTTSGPPSEAVVNEFLKRYELPALFRGLEFGDEFTNILIPILEKIFHTHAGAIALLQSLPYAVAGLGASSASVRRMTCLGISKLIEHSADDESMLQTVTSSNLIVLVLNTASDSDDRVASAGMEVIQNLAKTSFGINVLFTGKSPAADRLKELIMHGSSLVRIRIFAMIACLLKNSSQAVSAIKESGVFKILELELCNKHDILAQMNALELLHEIASTPIGANFVIDGGFLQQLISIMSSTETDGIVRSRSMMVGARLISPEDSSSSIISKHDAMSIIGNLNSFLETLESSQRGEKEAVFDALGRIGMSKNGAELLFEASSGTALLIEAAVGKKGGSDQLVAIHALASIAGSERADPLLSNEGEALLRDLIFTAREKLSRRPLSVSHELIQWLLQQPYETRRAVYRLIISLAPRPWFVLDICPNKEIINFLTDPHSEKSKEGMEWRHACCVAVSRGLFKFDQSIQEQLQEVIAKVQAAVARGPYLAREKVEARPLVVTQERF</sequence>
<dbReference type="GO" id="GO:0043248">
    <property type="term" value="P:proteasome assembly"/>
    <property type="evidence" value="ECO:0007669"/>
    <property type="project" value="InterPro"/>
</dbReference>
<dbReference type="GO" id="GO:0005829">
    <property type="term" value="C:cytosol"/>
    <property type="evidence" value="ECO:0007669"/>
    <property type="project" value="TreeGrafter"/>
</dbReference>
<accession>A0A8T2U7S2</accession>
<dbReference type="OrthoDB" id="10250600at2759"/>
<dbReference type="InterPro" id="IPR019538">
    <property type="entry name" value="PSMD5"/>
</dbReference>
<dbReference type="PANTHER" id="PTHR13554:SF10">
    <property type="entry name" value="26S PROTEASOME NON-ATPASE REGULATORY SUBUNIT 5"/>
    <property type="match status" value="1"/>
</dbReference>
<dbReference type="PANTHER" id="PTHR13554">
    <property type="entry name" value="26S PROTEASOME NON-ATPASE REGULATORY SUBUNIT 5-RELATED"/>
    <property type="match status" value="1"/>
</dbReference>
<dbReference type="OMA" id="WGQEYIS"/>
<keyword evidence="2" id="KW-1185">Reference proteome</keyword>
<organism evidence="1 2">
    <name type="scientific">Ceratopteris richardii</name>
    <name type="common">Triangle waterfern</name>
    <dbReference type="NCBI Taxonomy" id="49495"/>
    <lineage>
        <taxon>Eukaryota</taxon>
        <taxon>Viridiplantae</taxon>
        <taxon>Streptophyta</taxon>
        <taxon>Embryophyta</taxon>
        <taxon>Tracheophyta</taxon>
        <taxon>Polypodiopsida</taxon>
        <taxon>Polypodiidae</taxon>
        <taxon>Polypodiales</taxon>
        <taxon>Pteridineae</taxon>
        <taxon>Pteridaceae</taxon>
        <taxon>Parkerioideae</taxon>
        <taxon>Ceratopteris</taxon>
    </lineage>
</organism>
<evidence type="ECO:0000313" key="1">
    <source>
        <dbReference type="EMBL" id="KAH7430728.1"/>
    </source>
</evidence>
<dbReference type="Proteomes" id="UP000825935">
    <property type="component" value="Chromosome 8"/>
</dbReference>
<gene>
    <name evidence="1" type="ORF">KP509_08G011900</name>
</gene>
<proteinExistence type="predicted"/>
<dbReference type="InterPro" id="IPR011989">
    <property type="entry name" value="ARM-like"/>
</dbReference>
<dbReference type="Gene3D" id="1.25.10.10">
    <property type="entry name" value="Leucine-rich Repeat Variant"/>
    <property type="match status" value="1"/>
</dbReference>
<name>A0A8T2U7S2_CERRI</name>
<dbReference type="Pfam" id="PF10508">
    <property type="entry name" value="Proteasom_PSMB"/>
    <property type="match status" value="1"/>
</dbReference>
<reference evidence="1" key="1">
    <citation type="submission" date="2021-08" db="EMBL/GenBank/DDBJ databases">
        <title>WGS assembly of Ceratopteris richardii.</title>
        <authorList>
            <person name="Marchant D.B."/>
            <person name="Chen G."/>
            <person name="Jenkins J."/>
            <person name="Shu S."/>
            <person name="Leebens-Mack J."/>
            <person name="Grimwood J."/>
            <person name="Schmutz J."/>
            <person name="Soltis P."/>
            <person name="Soltis D."/>
            <person name="Chen Z.-H."/>
        </authorList>
    </citation>
    <scope>NUCLEOTIDE SEQUENCE</scope>
    <source>
        <strain evidence="1">Whitten #5841</strain>
        <tissue evidence="1">Leaf</tissue>
    </source>
</reference>
<dbReference type="EMBL" id="CM035413">
    <property type="protein sequence ID" value="KAH7430728.1"/>
    <property type="molecule type" value="Genomic_DNA"/>
</dbReference>